<dbReference type="InterPro" id="IPR013083">
    <property type="entry name" value="Znf_RING/FYVE/PHD"/>
</dbReference>
<dbReference type="Pfam" id="PF21362">
    <property type="entry name" value="Sina_RING"/>
    <property type="match status" value="1"/>
</dbReference>
<dbReference type="GO" id="GO:0005737">
    <property type="term" value="C:cytoplasm"/>
    <property type="evidence" value="ECO:0007669"/>
    <property type="project" value="TreeGrafter"/>
</dbReference>
<sequence length="356" mass="40533">MLLGFFTSSSTVSTPKKDPKLHGGVLNNGSVLLRINSRAESSEEDSDSEEEGEQSRLEDLQEAEEPEDPLDIEEKELIQKLSDKENMSYTEECDLRKRLFDIKTIKFKKNQTANEGGVSVKFQKIANEISDSKSKAKEEEKKILVKRLNSSQINEVEQKDLQVRLQEILRDQKTEIESSINTIESHYEHILEETTTELTEIESSIRGKNQLVEKLQEEILSMNVRKEVLNEEIESLHNSHGESLKKFEEIVSGLDGDISKYSVLVPVERKKSIAPGSSLHEEELKEIEGELECPVCMDISRPPIYQCEEGHIICSTCKPLLTNCPHCATKYSEPAIRCRFAEKLSLRYFSLAEDKP</sequence>
<dbReference type="InterPro" id="IPR004162">
    <property type="entry name" value="SINA-like_animal"/>
</dbReference>
<dbReference type="CDD" id="cd16571">
    <property type="entry name" value="RING-HC_SIAHs"/>
    <property type="match status" value="1"/>
</dbReference>
<protein>
    <submittedName>
        <fullName evidence="7">E3 ubiquitin-protein ligase Siah1</fullName>
    </submittedName>
</protein>
<proteinExistence type="evidence at transcript level"/>
<evidence type="ECO:0000256" key="2">
    <source>
        <dbReference type="ARBA" id="ARBA00022771"/>
    </source>
</evidence>
<dbReference type="Gene3D" id="3.30.40.10">
    <property type="entry name" value="Zinc/RING finger domain, C3HC4 (zinc finger)"/>
    <property type="match status" value="1"/>
</dbReference>
<organism evidence="7">
    <name type="scientific">Caligus clemensi</name>
    <name type="common">Sea louse</name>
    <dbReference type="NCBI Taxonomy" id="344056"/>
    <lineage>
        <taxon>Eukaryota</taxon>
        <taxon>Metazoa</taxon>
        <taxon>Ecdysozoa</taxon>
        <taxon>Arthropoda</taxon>
        <taxon>Crustacea</taxon>
        <taxon>Multicrustacea</taxon>
        <taxon>Hexanauplia</taxon>
        <taxon>Copepoda</taxon>
        <taxon>Siphonostomatoida</taxon>
        <taxon>Caligidae</taxon>
        <taxon>Caligus</taxon>
    </lineage>
</organism>
<accession>C1C1K5</accession>
<name>C1C1K5_CALCM</name>
<dbReference type="GO" id="GO:0008270">
    <property type="term" value="F:zinc ion binding"/>
    <property type="evidence" value="ECO:0007669"/>
    <property type="project" value="UniProtKB-KW"/>
</dbReference>
<reference evidence="7" key="1">
    <citation type="submission" date="2009-03" db="EMBL/GenBank/DDBJ databases">
        <title>Caligus clemensi ESTs and full-length cDNAs.</title>
        <authorList>
            <person name="Yasuike M."/>
            <person name="von Schalburg K."/>
            <person name="Cooper G."/>
            <person name="Leong J."/>
            <person name="Jones S.R.M."/>
            <person name="Koop B.F."/>
        </authorList>
    </citation>
    <scope>NUCLEOTIDE SEQUENCE</scope>
    <source>
        <tissue evidence="7">Whole</tissue>
    </source>
</reference>
<feature type="region of interest" description="Disordered" evidence="5">
    <location>
        <begin position="1"/>
        <end position="77"/>
    </location>
</feature>
<feature type="compositionally biased region" description="Polar residues" evidence="5">
    <location>
        <begin position="1"/>
        <end position="14"/>
    </location>
</feature>
<evidence type="ECO:0000256" key="4">
    <source>
        <dbReference type="SAM" id="Coils"/>
    </source>
</evidence>
<keyword evidence="3" id="KW-0862">Zinc</keyword>
<dbReference type="AlphaFoldDB" id="C1C1K5"/>
<keyword evidence="2" id="KW-0863">Zinc-finger</keyword>
<evidence type="ECO:0000256" key="5">
    <source>
        <dbReference type="SAM" id="MobiDB-lite"/>
    </source>
</evidence>
<feature type="compositionally biased region" description="Acidic residues" evidence="5">
    <location>
        <begin position="60"/>
        <end position="74"/>
    </location>
</feature>
<dbReference type="PANTHER" id="PTHR45877">
    <property type="entry name" value="E3 UBIQUITIN-PROTEIN LIGASE SIAH2"/>
    <property type="match status" value="1"/>
</dbReference>
<evidence type="ECO:0000313" key="7">
    <source>
        <dbReference type="EMBL" id="ACO15158.1"/>
    </source>
</evidence>
<feature type="compositionally biased region" description="Acidic residues" evidence="5">
    <location>
        <begin position="42"/>
        <end position="52"/>
    </location>
</feature>
<keyword evidence="1" id="KW-0479">Metal-binding</keyword>
<dbReference type="GO" id="GO:0031624">
    <property type="term" value="F:ubiquitin conjugating enzyme binding"/>
    <property type="evidence" value="ECO:0007669"/>
    <property type="project" value="TreeGrafter"/>
</dbReference>
<dbReference type="GO" id="GO:0061630">
    <property type="term" value="F:ubiquitin protein ligase activity"/>
    <property type="evidence" value="ECO:0007669"/>
    <property type="project" value="TreeGrafter"/>
</dbReference>
<feature type="domain" description="E3 ubiquitin-protein ligase Sina-like RING finger" evidence="6">
    <location>
        <begin position="293"/>
        <end position="327"/>
    </location>
</feature>
<dbReference type="PANTHER" id="PTHR45877:SF2">
    <property type="entry name" value="E3 UBIQUITIN-PROTEIN LIGASE SINA-RELATED"/>
    <property type="match status" value="1"/>
</dbReference>
<dbReference type="SUPFAM" id="SSF57850">
    <property type="entry name" value="RING/U-box"/>
    <property type="match status" value="1"/>
</dbReference>
<dbReference type="GO" id="GO:0043161">
    <property type="term" value="P:proteasome-mediated ubiquitin-dependent protein catabolic process"/>
    <property type="evidence" value="ECO:0007669"/>
    <property type="project" value="TreeGrafter"/>
</dbReference>
<feature type="coiled-coil region" evidence="4">
    <location>
        <begin position="198"/>
        <end position="232"/>
    </location>
</feature>
<evidence type="ECO:0000256" key="1">
    <source>
        <dbReference type="ARBA" id="ARBA00022723"/>
    </source>
</evidence>
<dbReference type="InterPro" id="IPR049548">
    <property type="entry name" value="Sina-like_RING"/>
</dbReference>
<evidence type="ECO:0000256" key="3">
    <source>
        <dbReference type="ARBA" id="ARBA00022833"/>
    </source>
</evidence>
<dbReference type="EMBL" id="BT080734">
    <property type="protein sequence ID" value="ACO15158.1"/>
    <property type="molecule type" value="mRNA"/>
</dbReference>
<evidence type="ECO:0000259" key="6">
    <source>
        <dbReference type="Pfam" id="PF21362"/>
    </source>
</evidence>
<keyword evidence="4" id="KW-0175">Coiled coil</keyword>
<gene>
    <name evidence="7" type="primary">SIAH1</name>
</gene>